<keyword evidence="1" id="KW-0812">Transmembrane</keyword>
<dbReference type="AlphaFoldDB" id="B0C170"/>
<dbReference type="KEGG" id="amr:AM1_3476"/>
<dbReference type="EMBL" id="CP000828">
    <property type="protein sequence ID" value="ABW28468.1"/>
    <property type="molecule type" value="Genomic_DNA"/>
</dbReference>
<feature type="transmembrane region" description="Helical" evidence="1">
    <location>
        <begin position="32"/>
        <end position="58"/>
    </location>
</feature>
<keyword evidence="3" id="KW-1185">Reference proteome</keyword>
<evidence type="ECO:0000313" key="3">
    <source>
        <dbReference type="Proteomes" id="UP000000268"/>
    </source>
</evidence>
<dbReference type="Proteomes" id="UP000000268">
    <property type="component" value="Chromosome"/>
</dbReference>
<dbReference type="STRING" id="329726.AM1_3476"/>
<organism evidence="2 3">
    <name type="scientific">Acaryochloris marina (strain MBIC 11017)</name>
    <dbReference type="NCBI Taxonomy" id="329726"/>
    <lineage>
        <taxon>Bacteria</taxon>
        <taxon>Bacillati</taxon>
        <taxon>Cyanobacteriota</taxon>
        <taxon>Cyanophyceae</taxon>
        <taxon>Acaryochloridales</taxon>
        <taxon>Acaryochloridaceae</taxon>
        <taxon>Acaryochloris</taxon>
    </lineage>
</organism>
<reference evidence="2 3" key="1">
    <citation type="journal article" date="2008" name="Proc. Natl. Acad. Sci. U.S.A.">
        <title>Niche adaptation and genome expansion in the chlorophyll d-producing cyanobacterium Acaryochloris marina.</title>
        <authorList>
            <person name="Swingley W.D."/>
            <person name="Chen M."/>
            <person name="Cheung P.C."/>
            <person name="Conrad A.L."/>
            <person name="Dejesa L.C."/>
            <person name="Hao J."/>
            <person name="Honchak B.M."/>
            <person name="Karbach L.E."/>
            <person name="Kurdoglu A."/>
            <person name="Lahiri S."/>
            <person name="Mastrian S.D."/>
            <person name="Miyashita H."/>
            <person name="Page L."/>
            <person name="Ramakrishna P."/>
            <person name="Satoh S."/>
            <person name="Sattley W.M."/>
            <person name="Shimada Y."/>
            <person name="Taylor H.L."/>
            <person name="Tomo T."/>
            <person name="Tsuchiya T."/>
            <person name="Wang Z.T."/>
            <person name="Raymond J."/>
            <person name="Mimuro M."/>
            <person name="Blankenship R.E."/>
            <person name="Touchman J.W."/>
        </authorList>
    </citation>
    <scope>NUCLEOTIDE SEQUENCE [LARGE SCALE GENOMIC DNA]</scope>
    <source>
        <strain evidence="3">MBIC 11017</strain>
    </source>
</reference>
<keyword evidence="1" id="KW-0472">Membrane</keyword>
<proteinExistence type="predicted"/>
<protein>
    <submittedName>
        <fullName evidence="2">Uncharacterized protein</fullName>
    </submittedName>
</protein>
<sequence length="69" mass="7860">MGILAFPILGEQVKVMGDHLIKLFHSPLSGTLWFQFLMILFATAFLVMVCLCTLMILVKGTIRKLQQHR</sequence>
<name>B0C170_ACAM1</name>
<evidence type="ECO:0000256" key="1">
    <source>
        <dbReference type="SAM" id="Phobius"/>
    </source>
</evidence>
<accession>B0C170</accession>
<dbReference type="HOGENOM" id="CLU_2766334_0_0_3"/>
<dbReference type="RefSeq" id="WP_012163865.1">
    <property type="nucleotide sequence ID" value="NC_009925.1"/>
</dbReference>
<gene>
    <name evidence="2" type="ordered locus">AM1_3476</name>
</gene>
<keyword evidence="1" id="KW-1133">Transmembrane helix</keyword>
<evidence type="ECO:0000313" key="2">
    <source>
        <dbReference type="EMBL" id="ABW28468.1"/>
    </source>
</evidence>